<evidence type="ECO:0000256" key="3">
    <source>
        <dbReference type="ARBA" id="ARBA00022691"/>
    </source>
</evidence>
<keyword evidence="5" id="KW-0408">Iron</keyword>
<dbReference type="AlphaFoldDB" id="A0AA97F9M9"/>
<dbReference type="Pfam" id="PF04055">
    <property type="entry name" value="Radical_SAM"/>
    <property type="match status" value="1"/>
</dbReference>
<dbReference type="PANTHER" id="PTHR11228:SF7">
    <property type="entry name" value="PQQA PEPTIDE CYCLASE"/>
    <property type="match status" value="1"/>
</dbReference>
<evidence type="ECO:0000256" key="5">
    <source>
        <dbReference type="ARBA" id="ARBA00023004"/>
    </source>
</evidence>
<gene>
    <name evidence="8" type="ORF">F1737_01145</name>
</gene>
<name>A0AA97F9M9_9EURY</name>
<organism evidence="8 9">
    <name type="scientific">Methanochimaera problematica</name>
    <dbReference type="NCBI Taxonomy" id="2609417"/>
    <lineage>
        <taxon>Archaea</taxon>
        <taxon>Methanobacteriati</taxon>
        <taxon>Methanobacteriota</taxon>
        <taxon>Stenosarchaea group</taxon>
        <taxon>Methanomicrobia</taxon>
        <taxon>Methanomicrobiales</taxon>
        <taxon>Methanomicrobiaceae</taxon>
        <taxon>Methanochimaera</taxon>
    </lineage>
</organism>
<evidence type="ECO:0000313" key="9">
    <source>
        <dbReference type="Proteomes" id="UP001301797"/>
    </source>
</evidence>
<sequence>MEHNSEKKVKYGFYGYLTERFPSQINVDVTNRCNLSCIHCPHSVEDYHKNNPVIYLDESLNKKMVDEVATYGKGCVQYIRYTADGEPLLHPKIYEMLLYAKENSGAVVTLTTNGTLLNEKNLDKLIKSNIDVIDISIDAHYKETYEKIRVGGSFEKVVNNVLNLLKRRGEFKDGIKIMVSFVEQEFNRQEKEKFIEFWTESGVDNVVIRPLHSVGGSVEEIAVQMNANSDESVRKPCIYPWERILLNSDGNLHYCPVSFGKNDIIADYRTNNIFKIWSGEMYNDLRKAHLKHSFENYPLCKGCPDWKNICWPGESGTNYSEIIDKLKKDEC</sequence>
<dbReference type="SUPFAM" id="SSF102114">
    <property type="entry name" value="Radical SAM enzymes"/>
    <property type="match status" value="1"/>
</dbReference>
<dbReference type="SFLD" id="SFLDG01387">
    <property type="entry name" value="BtrN-like_SPASM_domain_contain"/>
    <property type="match status" value="1"/>
</dbReference>
<dbReference type="EMBL" id="CP043875">
    <property type="protein sequence ID" value="WOF15385.1"/>
    <property type="molecule type" value="Genomic_DNA"/>
</dbReference>
<dbReference type="SFLD" id="SFLDG01067">
    <property type="entry name" value="SPASM/twitch_domain_containing"/>
    <property type="match status" value="1"/>
</dbReference>
<accession>A0AA97F9M9</accession>
<dbReference type="InterPro" id="IPR058240">
    <property type="entry name" value="rSAM_sf"/>
</dbReference>
<dbReference type="CDD" id="cd01335">
    <property type="entry name" value="Radical_SAM"/>
    <property type="match status" value="1"/>
</dbReference>
<dbReference type="InterPro" id="IPR050377">
    <property type="entry name" value="Radical_SAM_PqqE_MftC-like"/>
</dbReference>
<evidence type="ECO:0000313" key="8">
    <source>
        <dbReference type="EMBL" id="WOF15385.1"/>
    </source>
</evidence>
<protein>
    <submittedName>
        <fullName evidence="8">Radical SAM protein</fullName>
    </submittedName>
</protein>
<dbReference type="SFLD" id="SFLDS00029">
    <property type="entry name" value="Radical_SAM"/>
    <property type="match status" value="1"/>
</dbReference>
<dbReference type="InterPro" id="IPR013785">
    <property type="entry name" value="Aldolase_TIM"/>
</dbReference>
<dbReference type="Gene3D" id="3.20.20.70">
    <property type="entry name" value="Aldolase class I"/>
    <property type="match status" value="1"/>
</dbReference>
<keyword evidence="4" id="KW-0479">Metal-binding</keyword>
<keyword evidence="9" id="KW-1185">Reference proteome</keyword>
<dbReference type="Proteomes" id="UP001301797">
    <property type="component" value="Chromosome"/>
</dbReference>
<dbReference type="InterPro" id="IPR034391">
    <property type="entry name" value="AdoMet-like_SPASM_containing"/>
</dbReference>
<evidence type="ECO:0000256" key="6">
    <source>
        <dbReference type="ARBA" id="ARBA00023014"/>
    </source>
</evidence>
<dbReference type="PROSITE" id="PS51918">
    <property type="entry name" value="RADICAL_SAM"/>
    <property type="match status" value="1"/>
</dbReference>
<dbReference type="RefSeq" id="WP_317136955.1">
    <property type="nucleotide sequence ID" value="NZ_CP043875.1"/>
</dbReference>
<comment type="cofactor">
    <cofactor evidence="1">
        <name>[4Fe-4S] cluster</name>
        <dbReference type="ChEBI" id="CHEBI:49883"/>
    </cofactor>
</comment>
<dbReference type="KEGG" id="mefw:F1737_01145"/>
<dbReference type="GO" id="GO:0003824">
    <property type="term" value="F:catalytic activity"/>
    <property type="evidence" value="ECO:0007669"/>
    <property type="project" value="InterPro"/>
</dbReference>
<evidence type="ECO:0000256" key="2">
    <source>
        <dbReference type="ARBA" id="ARBA00022485"/>
    </source>
</evidence>
<proteinExistence type="predicted"/>
<dbReference type="CDD" id="cd21109">
    <property type="entry name" value="SPASM"/>
    <property type="match status" value="1"/>
</dbReference>
<keyword evidence="3" id="KW-0949">S-adenosyl-L-methionine</keyword>
<dbReference type="InterPro" id="IPR007197">
    <property type="entry name" value="rSAM"/>
</dbReference>
<dbReference type="InterPro" id="IPR006638">
    <property type="entry name" value="Elp3/MiaA/NifB-like_rSAM"/>
</dbReference>
<evidence type="ECO:0000256" key="4">
    <source>
        <dbReference type="ARBA" id="ARBA00022723"/>
    </source>
</evidence>
<evidence type="ECO:0000256" key="1">
    <source>
        <dbReference type="ARBA" id="ARBA00001966"/>
    </source>
</evidence>
<dbReference type="GeneID" id="85228733"/>
<dbReference type="Pfam" id="PF13186">
    <property type="entry name" value="SPASM"/>
    <property type="match status" value="1"/>
</dbReference>
<dbReference type="InterPro" id="IPR023885">
    <property type="entry name" value="4Fe4S-binding_SPASM_dom"/>
</dbReference>
<dbReference type="PANTHER" id="PTHR11228">
    <property type="entry name" value="RADICAL SAM DOMAIN PROTEIN"/>
    <property type="match status" value="1"/>
</dbReference>
<dbReference type="GO" id="GO:0051536">
    <property type="term" value="F:iron-sulfur cluster binding"/>
    <property type="evidence" value="ECO:0007669"/>
    <property type="project" value="UniProtKB-KW"/>
</dbReference>
<dbReference type="GO" id="GO:0046872">
    <property type="term" value="F:metal ion binding"/>
    <property type="evidence" value="ECO:0007669"/>
    <property type="project" value="UniProtKB-KW"/>
</dbReference>
<reference evidence="8 9" key="1">
    <citation type="submission" date="2019-09" db="EMBL/GenBank/DDBJ databases">
        <title>The complete genome of Methanoplanus sp. FWC-SCC4.</title>
        <authorList>
            <person name="Chen S.-C."/>
            <person name="Zhou Y.-Z."/>
            <person name="Lai M.-C."/>
        </authorList>
    </citation>
    <scope>NUCLEOTIDE SEQUENCE [LARGE SCALE GENOMIC DNA]</scope>
    <source>
        <strain evidence="8 9">FWC-SCC4</strain>
    </source>
</reference>
<feature type="domain" description="Radical SAM core" evidence="7">
    <location>
        <begin position="19"/>
        <end position="251"/>
    </location>
</feature>
<keyword evidence="6" id="KW-0411">Iron-sulfur</keyword>
<evidence type="ECO:0000259" key="7">
    <source>
        <dbReference type="PROSITE" id="PS51918"/>
    </source>
</evidence>
<dbReference type="SMART" id="SM00729">
    <property type="entry name" value="Elp3"/>
    <property type="match status" value="1"/>
</dbReference>
<keyword evidence="2" id="KW-0004">4Fe-4S</keyword>